<dbReference type="EMBL" id="VCLB01000008">
    <property type="protein sequence ID" value="TNB46928.1"/>
    <property type="molecule type" value="Genomic_DNA"/>
</dbReference>
<dbReference type="InterPro" id="IPR006748">
    <property type="entry name" value="NH2Glyco/OHUrea_AB-resist_kin"/>
</dbReference>
<reference evidence="1 2" key="2">
    <citation type="submission" date="2019-06" db="EMBL/GenBank/DDBJ databases">
        <title>Martelella lutilitoris sp. nov., isolated from a tidal mudflat.</title>
        <authorList>
            <person name="Kim Y.-J."/>
        </authorList>
    </citation>
    <scope>NUCLEOTIDE SEQUENCE [LARGE SCALE GENOMIC DNA]</scope>
    <source>
        <strain evidence="1 2">GH2-6</strain>
    </source>
</reference>
<protein>
    <submittedName>
        <fullName evidence="1">APH(6) family putative aminoglycoside O-phosphotransferase</fullName>
    </submittedName>
</protein>
<dbReference type="Proteomes" id="UP000307874">
    <property type="component" value="Unassembled WGS sequence"/>
</dbReference>
<sequence>MSNAPAGRNASAGAKFAPWLARWQLEPDGAPIATATGALLPVLRGTKPAMLKLFLDEEEKTGATLLGWWAGDGAAFVIEADDGAILMERACGYRSLSEMSAAGRDDAATDILCTVAAALHRKRPLPPPDNLVPLEMRFRALFARASDFGGILPACAGHARDLLQSQTDIRPLHGDLHHANVLDFGSRGFQAIDPKGLLGERDFDLANIFCNPDLADPALRIARDPVTFEHRLGQIARQARLDPERLLRWIAAWGGLSATWFMQDEDPRADIPLEIAGLALARIEGPLAP</sequence>
<dbReference type="RefSeq" id="WP_138749366.1">
    <property type="nucleotide sequence ID" value="NZ_VCLB01000008.1"/>
</dbReference>
<keyword evidence="2" id="KW-1185">Reference proteome</keyword>
<keyword evidence="1" id="KW-0808">Transferase</keyword>
<evidence type="ECO:0000313" key="2">
    <source>
        <dbReference type="Proteomes" id="UP000307874"/>
    </source>
</evidence>
<accession>A0A5C4JNK4</accession>
<organism evidence="1 2">
    <name type="scientific">Martelella lutilitoris</name>
    <dbReference type="NCBI Taxonomy" id="2583532"/>
    <lineage>
        <taxon>Bacteria</taxon>
        <taxon>Pseudomonadati</taxon>
        <taxon>Pseudomonadota</taxon>
        <taxon>Alphaproteobacteria</taxon>
        <taxon>Hyphomicrobiales</taxon>
        <taxon>Aurantimonadaceae</taxon>
        <taxon>Martelella</taxon>
    </lineage>
</organism>
<dbReference type="GO" id="GO:0016773">
    <property type="term" value="F:phosphotransferase activity, alcohol group as acceptor"/>
    <property type="evidence" value="ECO:0007669"/>
    <property type="project" value="InterPro"/>
</dbReference>
<dbReference type="OrthoDB" id="3638028at2"/>
<evidence type="ECO:0000313" key="1">
    <source>
        <dbReference type="EMBL" id="TNB46928.1"/>
    </source>
</evidence>
<gene>
    <name evidence="1" type="ORF">FF124_15365</name>
</gene>
<dbReference type="GO" id="GO:0019748">
    <property type="term" value="P:secondary metabolic process"/>
    <property type="evidence" value="ECO:0007669"/>
    <property type="project" value="InterPro"/>
</dbReference>
<dbReference type="Pfam" id="PF04655">
    <property type="entry name" value="APH_6_hur"/>
    <property type="match status" value="1"/>
</dbReference>
<dbReference type="AlphaFoldDB" id="A0A5C4JNK4"/>
<dbReference type="SUPFAM" id="SSF56112">
    <property type="entry name" value="Protein kinase-like (PK-like)"/>
    <property type="match status" value="1"/>
</dbReference>
<dbReference type="InterPro" id="IPR011009">
    <property type="entry name" value="Kinase-like_dom_sf"/>
</dbReference>
<comment type="caution">
    <text evidence="1">The sequence shown here is derived from an EMBL/GenBank/DDBJ whole genome shotgun (WGS) entry which is preliminary data.</text>
</comment>
<proteinExistence type="predicted"/>
<reference evidence="1 2" key="1">
    <citation type="submission" date="2019-05" db="EMBL/GenBank/DDBJ databases">
        <authorList>
            <person name="Lee S.D."/>
        </authorList>
    </citation>
    <scope>NUCLEOTIDE SEQUENCE [LARGE SCALE GENOMIC DNA]</scope>
    <source>
        <strain evidence="1 2">GH2-6</strain>
    </source>
</reference>
<name>A0A5C4JNK4_9HYPH</name>